<evidence type="ECO:0000256" key="4">
    <source>
        <dbReference type="SAM" id="MobiDB-lite"/>
    </source>
</evidence>
<sequence>MHYRQPKYQKHVSGKARVYLQGKDRWLGKYDSPESYAKYNYLVGLDMAGLVIDEELNKASLPPSPPEGFTVKVVCAEFLKYAKNHYVKHNPLTSRIEQTNEFDAMVRVVNTVVQLFGDTFARDFGPRRLEEVRDHYIANSNKSRQTINKDIGRIKTIFKWGAGKELVPIEVHQAHTCVTQLKKNKTPGVHDAPKIGAVDDDVLIATFLELPPVVAAMVDFQLLTGARPGEVVAIRPSLVDRSREVWEYRVEGDKMEGKFGKDQGDRVVMIGLRAQQTLQRYMDRPSDQFCFSPAENAKLVRDIRTRKQLGLPPDAPLPEPKRQNRKKANPRRPPKDFYTTGSYGQAIQRVAERVFPFPDGLTPEEKEAWKRRHHWRPNRLRHKAATSIRAQFDTDTARVLLGHKEASTTSIYAEQDLVRARQAALAAG</sequence>
<dbReference type="PANTHER" id="PTHR30629">
    <property type="entry name" value="PROPHAGE INTEGRASE"/>
    <property type="match status" value="1"/>
</dbReference>
<dbReference type="GO" id="GO:0006310">
    <property type="term" value="P:DNA recombination"/>
    <property type="evidence" value="ECO:0007669"/>
    <property type="project" value="UniProtKB-KW"/>
</dbReference>
<evidence type="ECO:0000256" key="1">
    <source>
        <dbReference type="ARBA" id="ARBA00008857"/>
    </source>
</evidence>
<dbReference type="Pfam" id="PF00589">
    <property type="entry name" value="Phage_integrase"/>
    <property type="match status" value="1"/>
</dbReference>
<evidence type="ECO:0000313" key="7">
    <source>
        <dbReference type="Proteomes" id="UP000320176"/>
    </source>
</evidence>
<feature type="region of interest" description="Disordered" evidence="4">
    <location>
        <begin position="307"/>
        <end position="342"/>
    </location>
</feature>
<dbReference type="InterPro" id="IPR050808">
    <property type="entry name" value="Phage_Integrase"/>
</dbReference>
<accession>A0A5C6AH07</accession>
<dbReference type="InterPro" id="IPR002104">
    <property type="entry name" value="Integrase_catalytic"/>
</dbReference>
<dbReference type="InterPro" id="IPR011010">
    <property type="entry name" value="DNA_brk_join_enz"/>
</dbReference>
<dbReference type="CDD" id="cd00397">
    <property type="entry name" value="DNA_BRE_C"/>
    <property type="match status" value="1"/>
</dbReference>
<dbReference type="InterPro" id="IPR013762">
    <property type="entry name" value="Integrase-like_cat_sf"/>
</dbReference>
<dbReference type="PANTHER" id="PTHR30629:SF2">
    <property type="entry name" value="PROPHAGE INTEGRASE INTS-RELATED"/>
    <property type="match status" value="1"/>
</dbReference>
<organism evidence="6 7">
    <name type="scientific">Stieleria varia</name>
    <dbReference type="NCBI Taxonomy" id="2528005"/>
    <lineage>
        <taxon>Bacteria</taxon>
        <taxon>Pseudomonadati</taxon>
        <taxon>Planctomycetota</taxon>
        <taxon>Planctomycetia</taxon>
        <taxon>Pirellulales</taxon>
        <taxon>Pirellulaceae</taxon>
        <taxon>Stieleria</taxon>
    </lineage>
</organism>
<name>A0A5C6AH07_9BACT</name>
<evidence type="ECO:0000259" key="5">
    <source>
        <dbReference type="PROSITE" id="PS51898"/>
    </source>
</evidence>
<dbReference type="Gene3D" id="1.10.443.10">
    <property type="entry name" value="Intergrase catalytic core"/>
    <property type="match status" value="1"/>
</dbReference>
<dbReference type="RefSeq" id="WP_197454906.1">
    <property type="nucleotide sequence ID" value="NZ_CP151726.1"/>
</dbReference>
<dbReference type="GO" id="GO:0015074">
    <property type="term" value="P:DNA integration"/>
    <property type="evidence" value="ECO:0007669"/>
    <property type="project" value="UniProtKB-KW"/>
</dbReference>
<dbReference type="PROSITE" id="PS51898">
    <property type="entry name" value="TYR_RECOMBINASE"/>
    <property type="match status" value="1"/>
</dbReference>
<dbReference type="AlphaFoldDB" id="A0A5C6AH07"/>
<evidence type="ECO:0000256" key="3">
    <source>
        <dbReference type="ARBA" id="ARBA00023172"/>
    </source>
</evidence>
<dbReference type="GO" id="GO:0003677">
    <property type="term" value="F:DNA binding"/>
    <property type="evidence" value="ECO:0007669"/>
    <property type="project" value="InterPro"/>
</dbReference>
<feature type="compositionally biased region" description="Basic residues" evidence="4">
    <location>
        <begin position="323"/>
        <end position="332"/>
    </location>
</feature>
<comment type="similarity">
    <text evidence="1">Belongs to the 'phage' integrase family.</text>
</comment>
<keyword evidence="2" id="KW-0229">DNA integration</keyword>
<dbReference type="EMBL" id="SJPN01000006">
    <property type="protein sequence ID" value="TWT98588.1"/>
    <property type="molecule type" value="Genomic_DNA"/>
</dbReference>
<reference evidence="6 7" key="1">
    <citation type="submission" date="2019-02" db="EMBL/GenBank/DDBJ databases">
        <title>Deep-cultivation of Planctomycetes and their phenomic and genomic characterization uncovers novel biology.</title>
        <authorList>
            <person name="Wiegand S."/>
            <person name="Jogler M."/>
            <person name="Boedeker C."/>
            <person name="Pinto D."/>
            <person name="Vollmers J."/>
            <person name="Rivas-Marin E."/>
            <person name="Kohn T."/>
            <person name="Peeters S.H."/>
            <person name="Heuer A."/>
            <person name="Rast P."/>
            <person name="Oberbeckmann S."/>
            <person name="Bunk B."/>
            <person name="Jeske O."/>
            <person name="Meyerdierks A."/>
            <person name="Storesund J.E."/>
            <person name="Kallscheuer N."/>
            <person name="Luecker S."/>
            <person name="Lage O.M."/>
            <person name="Pohl T."/>
            <person name="Merkel B.J."/>
            <person name="Hornburger P."/>
            <person name="Mueller R.-W."/>
            <person name="Bruemmer F."/>
            <person name="Labrenz M."/>
            <person name="Spormann A.M."/>
            <person name="Op Den Camp H."/>
            <person name="Overmann J."/>
            <person name="Amann R."/>
            <person name="Jetten M.S.M."/>
            <person name="Mascher T."/>
            <person name="Medema M.H."/>
            <person name="Devos D.P."/>
            <person name="Kaster A.-K."/>
            <person name="Ovreas L."/>
            <person name="Rohde M."/>
            <person name="Galperin M.Y."/>
            <person name="Jogler C."/>
        </authorList>
    </citation>
    <scope>NUCLEOTIDE SEQUENCE [LARGE SCALE GENOMIC DNA]</scope>
    <source>
        <strain evidence="6 7">Pla52n</strain>
    </source>
</reference>
<protein>
    <submittedName>
        <fullName evidence="6">Site-specific tyrosine recombinase XerC</fullName>
    </submittedName>
</protein>
<feature type="domain" description="Tyr recombinase" evidence="5">
    <location>
        <begin position="193"/>
        <end position="425"/>
    </location>
</feature>
<dbReference type="SUPFAM" id="SSF56349">
    <property type="entry name" value="DNA breaking-rejoining enzymes"/>
    <property type="match status" value="1"/>
</dbReference>
<proteinExistence type="inferred from homology"/>
<keyword evidence="7" id="KW-1185">Reference proteome</keyword>
<evidence type="ECO:0000313" key="6">
    <source>
        <dbReference type="EMBL" id="TWT98588.1"/>
    </source>
</evidence>
<comment type="caution">
    <text evidence="6">The sequence shown here is derived from an EMBL/GenBank/DDBJ whole genome shotgun (WGS) entry which is preliminary data.</text>
</comment>
<keyword evidence="3" id="KW-0233">DNA recombination</keyword>
<evidence type="ECO:0000256" key="2">
    <source>
        <dbReference type="ARBA" id="ARBA00022908"/>
    </source>
</evidence>
<gene>
    <name evidence="6" type="ORF">Pla52n_51040</name>
</gene>
<dbReference type="Proteomes" id="UP000320176">
    <property type="component" value="Unassembled WGS sequence"/>
</dbReference>